<feature type="transmembrane region" description="Helical" evidence="1">
    <location>
        <begin position="134"/>
        <end position="153"/>
    </location>
</feature>
<dbReference type="AlphaFoldDB" id="A0A6A2YLA5"/>
<accession>A0A6A2YLA5</accession>
<protein>
    <submittedName>
        <fullName evidence="2">Uncharacterized protein</fullName>
    </submittedName>
</protein>
<evidence type="ECO:0000256" key="1">
    <source>
        <dbReference type="SAM" id="Phobius"/>
    </source>
</evidence>
<sequence>MAGNVFAMLFVIIAGGYLDFKTGWTRYELPNGYFPFRWMECSLGLQQSSFLILALTHLLALPMRNLKPCTTGEESQTRFAIGYHIIPRHLLWVEHAGFCGDCRSGPLYAMDPDTRISFTFADNGLQWVARVFSAHLKCLMLATGIVAAILAFFMDVSQLAGMCGYTCCIYDVAVSLLILRYAPPYEVPIPSSLQDSIESYMLEHDRDTQVISGEDPEILVGLYVETRMLQLMFPLLKNKKLYHVVPSMKRTEGKSLAGP</sequence>
<organism evidence="2 3">
    <name type="scientific">Hibiscus syriacus</name>
    <name type="common">Rose of Sharon</name>
    <dbReference type="NCBI Taxonomy" id="106335"/>
    <lineage>
        <taxon>Eukaryota</taxon>
        <taxon>Viridiplantae</taxon>
        <taxon>Streptophyta</taxon>
        <taxon>Embryophyta</taxon>
        <taxon>Tracheophyta</taxon>
        <taxon>Spermatophyta</taxon>
        <taxon>Magnoliopsida</taxon>
        <taxon>eudicotyledons</taxon>
        <taxon>Gunneridae</taxon>
        <taxon>Pentapetalae</taxon>
        <taxon>rosids</taxon>
        <taxon>malvids</taxon>
        <taxon>Malvales</taxon>
        <taxon>Malvaceae</taxon>
        <taxon>Malvoideae</taxon>
        <taxon>Hibiscus</taxon>
    </lineage>
</organism>
<name>A0A6A2YLA5_HIBSY</name>
<keyword evidence="3" id="KW-1185">Reference proteome</keyword>
<feature type="transmembrane region" description="Helical" evidence="1">
    <location>
        <begin position="159"/>
        <end position="179"/>
    </location>
</feature>
<evidence type="ECO:0000313" key="3">
    <source>
        <dbReference type="Proteomes" id="UP000436088"/>
    </source>
</evidence>
<proteinExistence type="predicted"/>
<evidence type="ECO:0000313" key="2">
    <source>
        <dbReference type="EMBL" id="KAE8679084.1"/>
    </source>
</evidence>
<keyword evidence="1" id="KW-1133">Transmembrane helix</keyword>
<dbReference type="EMBL" id="VEPZ02001331">
    <property type="protein sequence ID" value="KAE8679084.1"/>
    <property type="molecule type" value="Genomic_DNA"/>
</dbReference>
<feature type="transmembrane region" description="Helical" evidence="1">
    <location>
        <begin position="44"/>
        <end position="61"/>
    </location>
</feature>
<gene>
    <name evidence="2" type="ORF">F3Y22_tig00111402pilonHSYRG00791</name>
</gene>
<keyword evidence="1" id="KW-0472">Membrane</keyword>
<dbReference type="Proteomes" id="UP000436088">
    <property type="component" value="Unassembled WGS sequence"/>
</dbReference>
<comment type="caution">
    <text evidence="2">The sequence shown here is derived from an EMBL/GenBank/DDBJ whole genome shotgun (WGS) entry which is preliminary data.</text>
</comment>
<reference evidence="2" key="1">
    <citation type="submission" date="2019-09" db="EMBL/GenBank/DDBJ databases">
        <title>Draft genome information of white flower Hibiscus syriacus.</title>
        <authorList>
            <person name="Kim Y.-M."/>
        </authorList>
    </citation>
    <scope>NUCLEOTIDE SEQUENCE [LARGE SCALE GENOMIC DNA]</scope>
    <source>
        <strain evidence="2">YM2019G1</strain>
    </source>
</reference>
<keyword evidence="1" id="KW-0812">Transmembrane</keyword>